<dbReference type="GO" id="GO:0005975">
    <property type="term" value="P:carbohydrate metabolic process"/>
    <property type="evidence" value="ECO:0007669"/>
    <property type="project" value="InterPro"/>
</dbReference>
<dbReference type="RefSeq" id="XP_033533850.1">
    <property type="nucleotide sequence ID" value="XM_033681282.1"/>
</dbReference>
<feature type="domain" description="Glutaminase A central" evidence="2">
    <location>
        <begin position="336"/>
        <end position="680"/>
    </location>
</feature>
<evidence type="ECO:0000259" key="2">
    <source>
        <dbReference type="Pfam" id="PF16335"/>
    </source>
</evidence>
<dbReference type="PANTHER" id="PTHR31987:SF1">
    <property type="entry name" value="GLUTAMINASE A"/>
    <property type="match status" value="1"/>
</dbReference>
<dbReference type="Pfam" id="PF16335">
    <property type="entry name" value="GtaA_6_Hairpin"/>
    <property type="match status" value="1"/>
</dbReference>
<dbReference type="InterPro" id="IPR032514">
    <property type="entry name" value="GtaA_central"/>
</dbReference>
<reference evidence="4 6" key="1">
    <citation type="submission" date="2020-01" db="EMBL/GenBank/DDBJ databases">
        <authorList>
            <consortium name="DOE Joint Genome Institute"/>
            <person name="Haridas S."/>
            <person name="Albert R."/>
            <person name="Binder M."/>
            <person name="Bloem J."/>
            <person name="Labutti K."/>
            <person name="Salamov A."/>
            <person name="Andreopoulos B."/>
            <person name="Baker S.E."/>
            <person name="Barry K."/>
            <person name="Bills G."/>
            <person name="Bluhm B.H."/>
            <person name="Cannon C."/>
            <person name="Castanera R."/>
            <person name="Culley D.E."/>
            <person name="Daum C."/>
            <person name="Ezra D."/>
            <person name="Gonzalez J.B."/>
            <person name="Henrissat B."/>
            <person name="Kuo A."/>
            <person name="Liang C."/>
            <person name="Lipzen A."/>
            <person name="Lutzoni F."/>
            <person name="Magnuson J."/>
            <person name="Mondo S."/>
            <person name="Nolan M."/>
            <person name="Ohm R."/>
            <person name="Pangilinan J."/>
            <person name="Park H.-J."/>
            <person name="Ramirez L."/>
            <person name="Alfaro M."/>
            <person name="Sun H."/>
            <person name="Tritt A."/>
            <person name="Yoshinaga Y."/>
            <person name="Zwiers L.-H."/>
            <person name="Turgeon B.G."/>
            <person name="Goodwin S.B."/>
            <person name="Spatafora J.W."/>
            <person name="Crous P.W."/>
            <person name="Grigoriev I.V."/>
        </authorList>
    </citation>
    <scope>NUCLEOTIDE SEQUENCE</scope>
    <source>
        <strain evidence="4 6">CBS 781.70</strain>
    </source>
</reference>
<evidence type="ECO:0000313" key="5">
    <source>
        <dbReference type="Proteomes" id="UP000504638"/>
    </source>
</evidence>
<protein>
    <submittedName>
        <fullName evidence="4 6">Glutaminase GtaA</fullName>
    </submittedName>
</protein>
<organism evidence="4">
    <name type="scientific">Eremomyces bilateralis CBS 781.70</name>
    <dbReference type="NCBI Taxonomy" id="1392243"/>
    <lineage>
        <taxon>Eukaryota</taxon>
        <taxon>Fungi</taxon>
        <taxon>Dikarya</taxon>
        <taxon>Ascomycota</taxon>
        <taxon>Pezizomycotina</taxon>
        <taxon>Dothideomycetes</taxon>
        <taxon>Dothideomycetes incertae sedis</taxon>
        <taxon>Eremomycetales</taxon>
        <taxon>Eremomycetaceae</taxon>
        <taxon>Eremomyces</taxon>
    </lineage>
</organism>
<feature type="chain" id="PRO_5044631784" evidence="1">
    <location>
        <begin position="18"/>
        <end position="692"/>
    </location>
</feature>
<keyword evidence="5" id="KW-1185">Reference proteome</keyword>
<keyword evidence="1" id="KW-0732">Signal</keyword>
<dbReference type="PANTHER" id="PTHR31987">
    <property type="entry name" value="GLUTAMINASE A-RELATED"/>
    <property type="match status" value="1"/>
</dbReference>
<dbReference type="EMBL" id="ML975158">
    <property type="protein sequence ID" value="KAF1812219.1"/>
    <property type="molecule type" value="Genomic_DNA"/>
</dbReference>
<dbReference type="SUPFAM" id="SSF48208">
    <property type="entry name" value="Six-hairpin glycosidases"/>
    <property type="match status" value="1"/>
</dbReference>
<gene>
    <name evidence="4 6" type="ORF">P152DRAFT_473935</name>
</gene>
<dbReference type="Pfam" id="PF17168">
    <property type="entry name" value="DUF5127"/>
    <property type="match status" value="1"/>
</dbReference>
<evidence type="ECO:0000259" key="3">
    <source>
        <dbReference type="Pfam" id="PF17168"/>
    </source>
</evidence>
<sequence length="692" mass="77189">MLLLSFFVGALLAVANASTFSPARPPAIPLAVKSPYLNTWLQAGNDGAILPGQWPQFWEGRITAWTGMIRVDGKAYTWMGNPNPRPPLATQTAFEYTSTRSIFTFNVADKVEMKVEFLSPVYPDDPQRQSLVFSYLEVRVTSLDDAHHQVQLYTDVSAEWASGNQGAVVQWNRGDTGNVTYHSFSRQEELAFTENRDQAEWGTWFYATDNTPGVTYQTGSDAGVRSTFALMGVLSNTEDYQYRPINDDWPVFAFSKDFGNCARSEVSTLFSIGLAQDFVVQFEGAGPYEPLPALWQAYFPDGIAALDFFHHDYSTAVTMSDALDQKVAKESRKAAGQDYLTITSLTVRQTFGATQLAGSADKYYLFLKEISSNGNMQTVDVIFPAYPLFLYFNPSLLKLLLDPHFENQEAGKYPKAFSIHDLGAHYPNATGHPDGVAQEMPLEECGNMIIMALSYAQRSKDTDYLKQHYKILKQWAEFLVDEALIPENQLSTDDFAGLLANQTNLALKGIIGIEAMSQIADLTGAHDEAQNYTSIAHEYISKWQTYGIAHDANPPHTTLNYGKNESFNLLYNLYADRVLGLNLVPQSVYDMQSLFYPTVLNEFGVPLDTRHLWTKADWEIFVASIASVETRDLILSTLARWVNVTTTDRALTDLYESDTGGYPGFQFVARPVMGGSFALLALPEAMKTKHSS</sequence>
<accession>A0A6G1G334</accession>
<dbReference type="Proteomes" id="UP000504638">
    <property type="component" value="Unplaced"/>
</dbReference>
<dbReference type="InterPro" id="IPR033433">
    <property type="entry name" value="GtaA_N"/>
</dbReference>
<dbReference type="GeneID" id="54421852"/>
<reference evidence="6" key="2">
    <citation type="submission" date="2020-04" db="EMBL/GenBank/DDBJ databases">
        <authorList>
            <consortium name="NCBI Genome Project"/>
        </authorList>
    </citation>
    <scope>NUCLEOTIDE SEQUENCE</scope>
    <source>
        <strain evidence="6">CBS 781.70</strain>
    </source>
</reference>
<dbReference type="OrthoDB" id="431715at2759"/>
<dbReference type="AlphaFoldDB" id="A0A6G1G334"/>
<evidence type="ECO:0000256" key="1">
    <source>
        <dbReference type="SAM" id="SignalP"/>
    </source>
</evidence>
<name>A0A6G1G334_9PEZI</name>
<proteinExistence type="predicted"/>
<feature type="domain" description="Glutaminase A N-terminal" evidence="3">
    <location>
        <begin position="99"/>
        <end position="329"/>
    </location>
</feature>
<dbReference type="InterPro" id="IPR008928">
    <property type="entry name" value="6-hairpin_glycosidase_sf"/>
</dbReference>
<evidence type="ECO:0000313" key="6">
    <source>
        <dbReference type="RefSeq" id="XP_033533850.1"/>
    </source>
</evidence>
<dbReference type="InterPro" id="IPR052743">
    <property type="entry name" value="Glutaminase_GtaA"/>
</dbReference>
<evidence type="ECO:0000313" key="4">
    <source>
        <dbReference type="EMBL" id="KAF1812219.1"/>
    </source>
</evidence>
<reference evidence="6" key="3">
    <citation type="submission" date="2025-04" db="UniProtKB">
        <authorList>
            <consortium name="RefSeq"/>
        </authorList>
    </citation>
    <scope>IDENTIFICATION</scope>
    <source>
        <strain evidence="6">CBS 781.70</strain>
    </source>
</reference>
<feature type="signal peptide" evidence="1">
    <location>
        <begin position="1"/>
        <end position="17"/>
    </location>
</feature>